<keyword evidence="2" id="KW-1185">Reference proteome</keyword>
<dbReference type="EMBL" id="KQ965809">
    <property type="protein sequence ID" value="KXS11125.1"/>
    <property type="molecule type" value="Genomic_DNA"/>
</dbReference>
<evidence type="ECO:0000313" key="1">
    <source>
        <dbReference type="EMBL" id="KXS11125.1"/>
    </source>
</evidence>
<protein>
    <submittedName>
        <fullName evidence="1">Uncharacterized protein</fullName>
    </submittedName>
</protein>
<accession>A0A139A3T3</accession>
<dbReference type="Proteomes" id="UP000070544">
    <property type="component" value="Unassembled WGS sequence"/>
</dbReference>
<proteinExistence type="predicted"/>
<gene>
    <name evidence="1" type="ORF">M427DRAFT_447494</name>
</gene>
<organism evidence="1 2">
    <name type="scientific">Gonapodya prolifera (strain JEL478)</name>
    <name type="common">Monoblepharis prolifera</name>
    <dbReference type="NCBI Taxonomy" id="1344416"/>
    <lineage>
        <taxon>Eukaryota</taxon>
        <taxon>Fungi</taxon>
        <taxon>Fungi incertae sedis</taxon>
        <taxon>Chytridiomycota</taxon>
        <taxon>Chytridiomycota incertae sedis</taxon>
        <taxon>Monoblepharidomycetes</taxon>
        <taxon>Monoblepharidales</taxon>
        <taxon>Gonapodyaceae</taxon>
        <taxon>Gonapodya</taxon>
    </lineage>
</organism>
<feature type="non-terminal residue" evidence="1">
    <location>
        <position position="1"/>
    </location>
</feature>
<sequence>PQFTFRHNPSDFYGILIFIQKSVSWVESGDSVCEVALLERGQISHTLLRTNPPTDVFKLVEDRVSAQESPFTLFDVVFTTLSLQFHFNRGASAAGVLNLLNRSQPLRIQLGAFDIPKLAVAAQGGQDGGVHVDSVRTIDIFKGAGDKLQPPTWTSVRDLFPNVDGVVGAVPPICPLPWVDRADVDASRHYGGCGFLLRTLPNATQLEHFAVRK</sequence>
<reference evidence="1 2" key="1">
    <citation type="journal article" date="2015" name="Genome Biol. Evol.">
        <title>Phylogenomic analyses indicate that early fungi evolved digesting cell walls of algal ancestors of land plants.</title>
        <authorList>
            <person name="Chang Y."/>
            <person name="Wang S."/>
            <person name="Sekimoto S."/>
            <person name="Aerts A.L."/>
            <person name="Choi C."/>
            <person name="Clum A."/>
            <person name="LaButti K.M."/>
            <person name="Lindquist E.A."/>
            <person name="Yee Ngan C."/>
            <person name="Ohm R.A."/>
            <person name="Salamov A.A."/>
            <person name="Grigoriev I.V."/>
            <person name="Spatafora J.W."/>
            <person name="Berbee M.L."/>
        </authorList>
    </citation>
    <scope>NUCLEOTIDE SEQUENCE [LARGE SCALE GENOMIC DNA]</scope>
    <source>
        <strain evidence="1 2">JEL478</strain>
    </source>
</reference>
<name>A0A139A3T3_GONPJ</name>
<dbReference type="AlphaFoldDB" id="A0A139A3T3"/>
<evidence type="ECO:0000313" key="2">
    <source>
        <dbReference type="Proteomes" id="UP000070544"/>
    </source>
</evidence>